<dbReference type="EMBL" id="JACXAE010000128">
    <property type="protein sequence ID" value="MBD2778550.1"/>
    <property type="molecule type" value="Genomic_DNA"/>
</dbReference>
<accession>A0A8J6XKF3</accession>
<sequence length="74" mass="8407">MAYQVSVIIEKDQYGYYAYCPELPGCQSQGDSLEEVRANIQEAVELYIETLSDSERQALRSKQILTMTLEVQVA</sequence>
<dbReference type="PANTHER" id="PTHR34504:SF2">
    <property type="entry name" value="UPF0150 PROTEIN SSL0259"/>
    <property type="match status" value="1"/>
</dbReference>
<proteinExistence type="predicted"/>
<evidence type="ECO:0000313" key="2">
    <source>
        <dbReference type="EMBL" id="MBD2778550.1"/>
    </source>
</evidence>
<gene>
    <name evidence="2" type="ORF">ICL16_42550</name>
</gene>
<dbReference type="AlphaFoldDB" id="A0A8J6XKF3"/>
<dbReference type="InterPro" id="IPR051404">
    <property type="entry name" value="TA_system_antitoxin"/>
</dbReference>
<comment type="caution">
    <text evidence="2">The sequence shown here is derived from an EMBL/GenBank/DDBJ whole genome shotgun (WGS) entry which is preliminary data.</text>
</comment>
<keyword evidence="3" id="KW-1185">Reference proteome</keyword>
<protein>
    <submittedName>
        <fullName evidence="2">Type II toxin-antitoxin system HicB family antitoxin</fullName>
    </submittedName>
</protein>
<name>A0A8J6XKF3_9CYAN</name>
<dbReference type="SUPFAM" id="SSF143100">
    <property type="entry name" value="TTHA1013/TTHA0281-like"/>
    <property type="match status" value="1"/>
</dbReference>
<dbReference type="Gene3D" id="3.30.160.250">
    <property type="match status" value="1"/>
</dbReference>
<dbReference type="RefSeq" id="WP_190838373.1">
    <property type="nucleotide sequence ID" value="NZ_CAWPPI010000128.1"/>
</dbReference>
<organism evidence="2 3">
    <name type="scientific">Iningainema tapete BLCC-T55</name>
    <dbReference type="NCBI Taxonomy" id="2748662"/>
    <lineage>
        <taxon>Bacteria</taxon>
        <taxon>Bacillati</taxon>
        <taxon>Cyanobacteriota</taxon>
        <taxon>Cyanophyceae</taxon>
        <taxon>Nostocales</taxon>
        <taxon>Scytonemataceae</taxon>
        <taxon>Iningainema tapete</taxon>
    </lineage>
</organism>
<evidence type="ECO:0000259" key="1">
    <source>
        <dbReference type="Pfam" id="PF15919"/>
    </source>
</evidence>
<dbReference type="Pfam" id="PF15919">
    <property type="entry name" value="HicB_lk_antitox"/>
    <property type="match status" value="1"/>
</dbReference>
<reference evidence="2" key="1">
    <citation type="submission" date="2020-09" db="EMBL/GenBank/DDBJ databases">
        <title>Iningainema tapete sp. nov. (Scytonemataceae, Cyanobacteria) from greenhouses in central Florida (USA) produces two types of nodularin with biosynthetic potential for microcystin-LR and anabaenopeptins.</title>
        <authorList>
            <person name="Berthold D.E."/>
            <person name="Lefler F.W."/>
            <person name="Huang I.-S."/>
            <person name="Abdulla H."/>
            <person name="Zimba P.V."/>
            <person name="Laughinghouse H.D. IV."/>
        </authorList>
    </citation>
    <scope>NUCLEOTIDE SEQUENCE</scope>
    <source>
        <strain evidence="2">BLCCT55</strain>
    </source>
</reference>
<dbReference type="Proteomes" id="UP000629098">
    <property type="component" value="Unassembled WGS sequence"/>
</dbReference>
<dbReference type="InterPro" id="IPR035069">
    <property type="entry name" value="TTHA1013/TTHA0281-like"/>
</dbReference>
<feature type="domain" description="HicB-like antitoxin of toxin-antitoxin system" evidence="1">
    <location>
        <begin position="7"/>
        <end position="65"/>
    </location>
</feature>
<evidence type="ECO:0000313" key="3">
    <source>
        <dbReference type="Proteomes" id="UP000629098"/>
    </source>
</evidence>
<dbReference type="PANTHER" id="PTHR34504">
    <property type="entry name" value="ANTITOXIN HICB"/>
    <property type="match status" value="1"/>
</dbReference>
<dbReference type="InterPro" id="IPR031807">
    <property type="entry name" value="HicB-like"/>
</dbReference>